<evidence type="ECO:0000256" key="10">
    <source>
        <dbReference type="SAM" id="MobiDB-lite"/>
    </source>
</evidence>
<dbReference type="GO" id="GO:0000981">
    <property type="term" value="F:DNA-binding transcription factor activity, RNA polymerase II-specific"/>
    <property type="evidence" value="ECO:0007669"/>
    <property type="project" value="InterPro"/>
</dbReference>
<dbReference type="Pfam" id="PF00096">
    <property type="entry name" value="zf-C2H2"/>
    <property type="match status" value="1"/>
</dbReference>
<dbReference type="InterPro" id="IPR007219">
    <property type="entry name" value="XnlR_reg_dom"/>
</dbReference>
<dbReference type="Pfam" id="PF04082">
    <property type="entry name" value="Fungal_trans"/>
    <property type="match status" value="1"/>
</dbReference>
<dbReference type="GO" id="GO:0008270">
    <property type="term" value="F:zinc ion binding"/>
    <property type="evidence" value="ECO:0007669"/>
    <property type="project" value="UniProtKB-KW"/>
</dbReference>
<dbReference type="GO" id="GO:0000785">
    <property type="term" value="C:chromatin"/>
    <property type="evidence" value="ECO:0007669"/>
    <property type="project" value="TreeGrafter"/>
</dbReference>
<keyword evidence="11" id="KW-1133">Transmembrane helix</keyword>
<evidence type="ECO:0000256" key="1">
    <source>
        <dbReference type="ARBA" id="ARBA00004123"/>
    </source>
</evidence>
<evidence type="ECO:0000313" key="14">
    <source>
        <dbReference type="Proteomes" id="UP000325780"/>
    </source>
</evidence>
<evidence type="ECO:0000256" key="4">
    <source>
        <dbReference type="ARBA" id="ARBA00022771"/>
    </source>
</evidence>
<keyword evidence="6" id="KW-0805">Transcription regulation</keyword>
<sequence>MVIKKCTICDRRFKKTEHFKRHERSHTKEKPYECNICHKRYSRSDVLSRHAKGHISSGANVNSGVVNRQSSVSSIQSPIHQHSSLPGHDNQQFPSMSGGMHAHPPQNSLTETNEISVPATGTFPPSSLDFLADISAHQARTGPDENPVQNVNQQTYLEVPSAHQASYKGITMDPMPNEMLQLWLHPHATSRALDPGRDAGFGLAAETIWDPFVQQHEHLDGTSPDDTGTQSGAGIPNERFAKVQRYWLGPSRNPGRLINDLWRKVASSNMENAFAFRSTQPFDGPPSLPQSSRYGLDEDCRRQLHAIFGYVRFQGHQQRFSEGWPPASDLAPIFLSNFPPAEILDMALDVYFRDIHPLMPFIHIPTFSAKTTNMFVLYTMCLIGMVLLGTQGTSTFVSRGFGTVLELLTSELAKCAAGTESPESMLSTFAAVSLFLHLAALTREKEHIEQSQMLYISLVSLAQRHGMFSANDGQLLDAGLFETISDIDVRWKAWGKVESVKRLIIGLLLMDSWCSSFLSTSPIIVPNSIQIILPCSHLLFGAETSTQWINLIHKGERTLMPTVVAPSEKVELPDLDSHVDNLGVYGVLSMVQLQLSEAYYRLLSNRANYPFAPCHTYAMDGRARCLSSLQVQIASKYGHCLERCDPNAAILWHSMCMALTADIQIFDLAAGRAGPSPARKALDEIAAWSRTPAARRACLHAAHIYKLMINRKASDHVMFQSVLSLFSAALILGLYVYMESSNTEVQAQNTSIELLDDVEWRKLGTEGFTNPMEPYGSYSSLVSVDPSVSFIRNGGTVCFRGVPSQGYQSARRILLDYAGLLKDSGKWSVRNYYHVLHIMSDVLMGVD</sequence>
<keyword evidence="2" id="KW-0479">Metal-binding</keyword>
<dbReference type="GO" id="GO:0006351">
    <property type="term" value="P:DNA-templated transcription"/>
    <property type="evidence" value="ECO:0007669"/>
    <property type="project" value="InterPro"/>
</dbReference>
<dbReference type="GO" id="GO:0000978">
    <property type="term" value="F:RNA polymerase II cis-regulatory region sequence-specific DNA binding"/>
    <property type="evidence" value="ECO:0007669"/>
    <property type="project" value="InterPro"/>
</dbReference>
<dbReference type="PANTHER" id="PTHR40626:SF7">
    <property type="entry name" value="TRANSCRIPTION FACTOR, PUTATIVE (AFU_ORTHOLOGUE AFUA_1G04110)-RELATED"/>
    <property type="match status" value="1"/>
</dbReference>
<keyword evidence="5" id="KW-0862">Zinc</keyword>
<dbReference type="GO" id="GO:0005634">
    <property type="term" value="C:nucleus"/>
    <property type="evidence" value="ECO:0007669"/>
    <property type="project" value="UniProtKB-SubCell"/>
</dbReference>
<dbReference type="EMBL" id="ML742187">
    <property type="protein sequence ID" value="KAE8147861.1"/>
    <property type="molecule type" value="Genomic_DNA"/>
</dbReference>
<evidence type="ECO:0000313" key="13">
    <source>
        <dbReference type="EMBL" id="KAE8147861.1"/>
    </source>
</evidence>
<keyword evidence="7" id="KW-0804">Transcription</keyword>
<evidence type="ECO:0000256" key="11">
    <source>
        <dbReference type="SAM" id="Phobius"/>
    </source>
</evidence>
<keyword evidence="14" id="KW-1185">Reference proteome</keyword>
<dbReference type="SMART" id="SM00355">
    <property type="entry name" value="ZnF_C2H2"/>
    <property type="match status" value="2"/>
</dbReference>
<evidence type="ECO:0000256" key="3">
    <source>
        <dbReference type="ARBA" id="ARBA00022737"/>
    </source>
</evidence>
<accession>A0A5N6TP12</accession>
<evidence type="ECO:0000256" key="2">
    <source>
        <dbReference type="ARBA" id="ARBA00022723"/>
    </source>
</evidence>
<evidence type="ECO:0000256" key="7">
    <source>
        <dbReference type="ARBA" id="ARBA00023163"/>
    </source>
</evidence>
<keyword evidence="11" id="KW-0812">Transmembrane</keyword>
<feature type="domain" description="C2H2-type" evidence="12">
    <location>
        <begin position="4"/>
        <end position="31"/>
    </location>
</feature>
<evidence type="ECO:0000259" key="12">
    <source>
        <dbReference type="PROSITE" id="PS50157"/>
    </source>
</evidence>
<keyword evidence="11" id="KW-0472">Membrane</keyword>
<keyword evidence="3" id="KW-0677">Repeat</keyword>
<keyword evidence="8" id="KW-0539">Nucleus</keyword>
<feature type="compositionally biased region" description="Polar residues" evidence="10">
    <location>
        <begin position="57"/>
        <end position="68"/>
    </location>
</feature>
<dbReference type="PROSITE" id="PS00028">
    <property type="entry name" value="ZINC_FINGER_C2H2_1"/>
    <property type="match status" value="2"/>
</dbReference>
<evidence type="ECO:0000256" key="9">
    <source>
        <dbReference type="PROSITE-ProRule" id="PRU00042"/>
    </source>
</evidence>
<evidence type="ECO:0000256" key="8">
    <source>
        <dbReference type="ARBA" id="ARBA00023242"/>
    </source>
</evidence>
<dbReference type="InterPro" id="IPR036236">
    <property type="entry name" value="Znf_C2H2_sf"/>
</dbReference>
<reference evidence="13 14" key="1">
    <citation type="submission" date="2019-04" db="EMBL/GenBank/DDBJ databases">
        <title>Friends and foes A comparative genomics study of 23 Aspergillus species from section Flavi.</title>
        <authorList>
            <consortium name="DOE Joint Genome Institute"/>
            <person name="Kjaerbolling I."/>
            <person name="Vesth T."/>
            <person name="Frisvad J.C."/>
            <person name="Nybo J.L."/>
            <person name="Theobald S."/>
            <person name="Kildgaard S."/>
            <person name="Isbrandt T."/>
            <person name="Kuo A."/>
            <person name="Sato A."/>
            <person name="Lyhne E.K."/>
            <person name="Kogle M.E."/>
            <person name="Wiebenga A."/>
            <person name="Kun R.S."/>
            <person name="Lubbers R.J."/>
            <person name="Makela M.R."/>
            <person name="Barry K."/>
            <person name="Chovatia M."/>
            <person name="Clum A."/>
            <person name="Daum C."/>
            <person name="Haridas S."/>
            <person name="He G."/>
            <person name="LaButti K."/>
            <person name="Lipzen A."/>
            <person name="Mondo S."/>
            <person name="Riley R."/>
            <person name="Salamov A."/>
            <person name="Simmons B.A."/>
            <person name="Magnuson J.K."/>
            <person name="Henrissat B."/>
            <person name="Mortensen U.H."/>
            <person name="Larsen T.O."/>
            <person name="Devries R.P."/>
            <person name="Grigoriev I.V."/>
            <person name="Machida M."/>
            <person name="Baker S.E."/>
            <person name="Andersen M.R."/>
        </authorList>
    </citation>
    <scope>NUCLEOTIDE SEQUENCE [LARGE SCALE GENOMIC DNA]</scope>
    <source>
        <strain evidence="13 14">IBT 18842</strain>
    </source>
</reference>
<evidence type="ECO:0000256" key="6">
    <source>
        <dbReference type="ARBA" id="ARBA00023015"/>
    </source>
</evidence>
<feature type="compositionally biased region" description="Low complexity" evidence="10">
    <location>
        <begin position="69"/>
        <end position="84"/>
    </location>
</feature>
<dbReference type="AlphaFoldDB" id="A0A5N6TP12"/>
<dbReference type="FunFam" id="3.30.160.60:FF:000446">
    <property type="entry name" value="Zinc finger protein"/>
    <property type="match status" value="1"/>
</dbReference>
<dbReference type="PROSITE" id="PS50157">
    <property type="entry name" value="ZINC_FINGER_C2H2_2"/>
    <property type="match status" value="2"/>
</dbReference>
<dbReference type="InterPro" id="IPR013087">
    <property type="entry name" value="Znf_C2H2_type"/>
</dbReference>
<dbReference type="Proteomes" id="UP000325780">
    <property type="component" value="Unassembled WGS sequence"/>
</dbReference>
<comment type="subcellular location">
    <subcellularLocation>
        <location evidence="1">Nucleus</location>
    </subcellularLocation>
</comment>
<evidence type="ECO:0000256" key="5">
    <source>
        <dbReference type="ARBA" id="ARBA00022833"/>
    </source>
</evidence>
<dbReference type="PANTHER" id="PTHR40626">
    <property type="entry name" value="MIP31509P"/>
    <property type="match status" value="1"/>
</dbReference>
<dbReference type="CDD" id="cd12148">
    <property type="entry name" value="fungal_TF_MHR"/>
    <property type="match status" value="1"/>
</dbReference>
<dbReference type="InterPro" id="IPR051059">
    <property type="entry name" value="VerF-like"/>
</dbReference>
<feature type="domain" description="C2H2-type" evidence="12">
    <location>
        <begin position="32"/>
        <end position="59"/>
    </location>
</feature>
<keyword evidence="4 9" id="KW-0863">Zinc-finger</keyword>
<feature type="transmembrane region" description="Helical" evidence="11">
    <location>
        <begin position="717"/>
        <end position="738"/>
    </location>
</feature>
<organism evidence="13 14">
    <name type="scientific">Aspergillus avenaceus</name>
    <dbReference type="NCBI Taxonomy" id="36643"/>
    <lineage>
        <taxon>Eukaryota</taxon>
        <taxon>Fungi</taxon>
        <taxon>Dikarya</taxon>
        <taxon>Ascomycota</taxon>
        <taxon>Pezizomycotina</taxon>
        <taxon>Eurotiomycetes</taxon>
        <taxon>Eurotiomycetidae</taxon>
        <taxon>Eurotiales</taxon>
        <taxon>Aspergillaceae</taxon>
        <taxon>Aspergillus</taxon>
        <taxon>Aspergillus subgen. Circumdati</taxon>
    </lineage>
</organism>
<proteinExistence type="predicted"/>
<dbReference type="Gene3D" id="3.30.160.60">
    <property type="entry name" value="Classic Zinc Finger"/>
    <property type="match status" value="2"/>
</dbReference>
<feature type="region of interest" description="Disordered" evidence="10">
    <location>
        <begin position="52"/>
        <end position="111"/>
    </location>
</feature>
<gene>
    <name evidence="13" type="ORF">BDV25DRAFT_26305</name>
</gene>
<protein>
    <recommendedName>
        <fullName evidence="12">C2H2-type domain-containing protein</fullName>
    </recommendedName>
</protein>
<dbReference type="OrthoDB" id="10018191at2759"/>
<dbReference type="SUPFAM" id="SSF57667">
    <property type="entry name" value="beta-beta-alpha zinc fingers"/>
    <property type="match status" value="1"/>
</dbReference>
<name>A0A5N6TP12_ASPAV</name>